<evidence type="ECO:0000313" key="2">
    <source>
        <dbReference type="EMBL" id="KAG5586953.1"/>
    </source>
</evidence>
<feature type="region of interest" description="Disordered" evidence="1">
    <location>
        <begin position="1"/>
        <end position="43"/>
    </location>
</feature>
<evidence type="ECO:0000256" key="1">
    <source>
        <dbReference type="SAM" id="MobiDB-lite"/>
    </source>
</evidence>
<organism evidence="2 3">
    <name type="scientific">Solanum commersonii</name>
    <name type="common">Commerson's wild potato</name>
    <name type="synonym">Commerson's nightshade</name>
    <dbReference type="NCBI Taxonomy" id="4109"/>
    <lineage>
        <taxon>Eukaryota</taxon>
        <taxon>Viridiplantae</taxon>
        <taxon>Streptophyta</taxon>
        <taxon>Embryophyta</taxon>
        <taxon>Tracheophyta</taxon>
        <taxon>Spermatophyta</taxon>
        <taxon>Magnoliopsida</taxon>
        <taxon>eudicotyledons</taxon>
        <taxon>Gunneridae</taxon>
        <taxon>Pentapetalae</taxon>
        <taxon>asterids</taxon>
        <taxon>lamiids</taxon>
        <taxon>Solanales</taxon>
        <taxon>Solanaceae</taxon>
        <taxon>Solanoideae</taxon>
        <taxon>Solaneae</taxon>
        <taxon>Solanum</taxon>
    </lineage>
</organism>
<keyword evidence="3" id="KW-1185">Reference proteome</keyword>
<feature type="compositionally biased region" description="Basic and acidic residues" evidence="1">
    <location>
        <begin position="1"/>
        <end position="25"/>
    </location>
</feature>
<evidence type="ECO:0000313" key="3">
    <source>
        <dbReference type="Proteomes" id="UP000824120"/>
    </source>
</evidence>
<proteinExistence type="predicted"/>
<dbReference type="Proteomes" id="UP000824120">
    <property type="component" value="Chromosome 9"/>
</dbReference>
<sequence length="265" mass="29183">MTSKFQRNEDGGQKREQEVQKDTAKKRDRSKLRESSSNPPVCGRILGEEGEVFDTSQIDEKITGVEAGFLALNRRLVVFKNNFSSLEIVVLEGLAEVKSNLVELKEVNKKGLTNLELKLTEALSSLHKEFETLKRQVDKIVSVGVAGPVTVCETRGKAGVADKGKNVVVGMFNHMALFNHMTFAALAAQPTSVRPRESLFVNAKLNGKDIRIMVDIGATHNFVMKKRANDLCLNYVANDTMLKTINSLPTTVHGFTPKVLIDLGG</sequence>
<dbReference type="EMBL" id="JACXVP010000009">
    <property type="protein sequence ID" value="KAG5586953.1"/>
    <property type="molecule type" value="Genomic_DNA"/>
</dbReference>
<reference evidence="2 3" key="1">
    <citation type="submission" date="2020-09" db="EMBL/GenBank/DDBJ databases">
        <title>De no assembly of potato wild relative species, Solanum commersonii.</title>
        <authorList>
            <person name="Cho K."/>
        </authorList>
    </citation>
    <scope>NUCLEOTIDE SEQUENCE [LARGE SCALE GENOMIC DNA]</scope>
    <source>
        <strain evidence="2">LZ3.2</strain>
        <tissue evidence="2">Leaf</tissue>
    </source>
</reference>
<dbReference type="OrthoDB" id="1939491at2759"/>
<name>A0A9J5XEZ5_SOLCO</name>
<dbReference type="AlphaFoldDB" id="A0A9J5XEZ5"/>
<dbReference type="Gene3D" id="2.40.70.10">
    <property type="entry name" value="Acid Proteases"/>
    <property type="match status" value="1"/>
</dbReference>
<accession>A0A9J5XEZ5</accession>
<dbReference type="InterPro" id="IPR021109">
    <property type="entry name" value="Peptidase_aspartic_dom_sf"/>
</dbReference>
<comment type="caution">
    <text evidence="2">The sequence shown here is derived from an EMBL/GenBank/DDBJ whole genome shotgun (WGS) entry which is preliminary data.</text>
</comment>
<protein>
    <submittedName>
        <fullName evidence="2">Uncharacterized protein</fullName>
    </submittedName>
</protein>
<gene>
    <name evidence="2" type="ORF">H5410_047387</name>
</gene>